<dbReference type="PANTHER" id="PTHR32282">
    <property type="entry name" value="BINDING PROTEIN TRANSPEPTIDASE, PUTATIVE-RELATED"/>
    <property type="match status" value="1"/>
</dbReference>
<dbReference type="Gene3D" id="3.40.710.10">
    <property type="entry name" value="DD-peptidase/beta-lactamase superfamily"/>
    <property type="match status" value="1"/>
</dbReference>
<protein>
    <submittedName>
        <fullName evidence="13">Transglycosylase domain-containing protein</fullName>
    </submittedName>
</protein>
<evidence type="ECO:0000313" key="14">
    <source>
        <dbReference type="Proteomes" id="UP001500751"/>
    </source>
</evidence>
<keyword evidence="3" id="KW-0328">Glycosyltransferase</keyword>
<feature type="compositionally biased region" description="Polar residues" evidence="9">
    <location>
        <begin position="645"/>
        <end position="659"/>
    </location>
</feature>
<keyword evidence="10" id="KW-1133">Transmembrane helix</keyword>
<dbReference type="InterPro" id="IPR050396">
    <property type="entry name" value="Glycosyltr_51/Transpeptidase"/>
</dbReference>
<evidence type="ECO:0000256" key="2">
    <source>
        <dbReference type="ARBA" id="ARBA00022670"/>
    </source>
</evidence>
<keyword evidence="10" id="KW-0812">Transmembrane</keyword>
<dbReference type="InterPro" id="IPR001264">
    <property type="entry name" value="Glyco_trans_51"/>
</dbReference>
<evidence type="ECO:0000256" key="9">
    <source>
        <dbReference type="SAM" id="MobiDB-lite"/>
    </source>
</evidence>
<dbReference type="SUPFAM" id="SSF56601">
    <property type="entry name" value="beta-lactamase/transpeptidase-like"/>
    <property type="match status" value="1"/>
</dbReference>
<dbReference type="Gene3D" id="1.10.3810.10">
    <property type="entry name" value="Biosynthetic peptidoglycan transglycosylase-like"/>
    <property type="match status" value="1"/>
</dbReference>
<comment type="caution">
    <text evidence="13">The sequence shown here is derived from an EMBL/GenBank/DDBJ whole genome shotgun (WGS) entry which is preliminary data.</text>
</comment>
<keyword evidence="5" id="KW-0378">Hydrolase</keyword>
<dbReference type="Pfam" id="PF00905">
    <property type="entry name" value="Transpeptidase"/>
    <property type="match status" value="1"/>
</dbReference>
<feature type="region of interest" description="Disordered" evidence="9">
    <location>
        <begin position="645"/>
        <end position="761"/>
    </location>
</feature>
<dbReference type="SUPFAM" id="SSF53955">
    <property type="entry name" value="Lysozyme-like"/>
    <property type="match status" value="1"/>
</dbReference>
<gene>
    <name evidence="13" type="ORF">GCM10009839_55410</name>
</gene>
<evidence type="ECO:0000256" key="1">
    <source>
        <dbReference type="ARBA" id="ARBA00022645"/>
    </source>
</evidence>
<dbReference type="EMBL" id="BAAAQN010000037">
    <property type="protein sequence ID" value="GAA2044598.1"/>
    <property type="molecule type" value="Genomic_DNA"/>
</dbReference>
<evidence type="ECO:0000256" key="5">
    <source>
        <dbReference type="ARBA" id="ARBA00022801"/>
    </source>
</evidence>
<keyword evidence="4" id="KW-0808">Transferase</keyword>
<accession>A0ABN2UVP9</accession>
<feature type="compositionally biased region" description="Low complexity" evidence="9">
    <location>
        <begin position="660"/>
        <end position="678"/>
    </location>
</feature>
<dbReference type="InterPro" id="IPR001460">
    <property type="entry name" value="PCN-bd_Tpept"/>
</dbReference>
<dbReference type="Pfam" id="PF00912">
    <property type="entry name" value="Transgly"/>
    <property type="match status" value="1"/>
</dbReference>
<evidence type="ECO:0000259" key="11">
    <source>
        <dbReference type="Pfam" id="PF00905"/>
    </source>
</evidence>
<keyword evidence="2" id="KW-0645">Protease</keyword>
<dbReference type="PANTHER" id="PTHR32282:SF34">
    <property type="entry name" value="PENICILLIN-BINDING PROTEIN 1A"/>
    <property type="match status" value="1"/>
</dbReference>
<dbReference type="InterPro" id="IPR012338">
    <property type="entry name" value="Beta-lactam/transpept-like"/>
</dbReference>
<feature type="domain" description="Penicillin-binding protein transpeptidase" evidence="11">
    <location>
        <begin position="355"/>
        <end position="591"/>
    </location>
</feature>
<comment type="catalytic activity">
    <reaction evidence="8">
        <text>[GlcNAc-(1-&gt;4)-Mur2Ac(oyl-L-Ala-gamma-D-Glu-L-Lys-D-Ala-D-Ala)](n)-di-trans,octa-cis-undecaprenyl diphosphate + beta-D-GlcNAc-(1-&gt;4)-Mur2Ac(oyl-L-Ala-gamma-D-Glu-L-Lys-D-Ala-D-Ala)-di-trans,octa-cis-undecaprenyl diphosphate = [GlcNAc-(1-&gt;4)-Mur2Ac(oyl-L-Ala-gamma-D-Glu-L-Lys-D-Ala-D-Ala)](n+1)-di-trans,octa-cis-undecaprenyl diphosphate + di-trans,octa-cis-undecaprenyl diphosphate + H(+)</text>
        <dbReference type="Rhea" id="RHEA:23708"/>
        <dbReference type="Rhea" id="RHEA-COMP:9602"/>
        <dbReference type="Rhea" id="RHEA-COMP:9603"/>
        <dbReference type="ChEBI" id="CHEBI:15378"/>
        <dbReference type="ChEBI" id="CHEBI:58405"/>
        <dbReference type="ChEBI" id="CHEBI:60033"/>
        <dbReference type="ChEBI" id="CHEBI:78435"/>
        <dbReference type="EC" id="2.4.99.28"/>
    </reaction>
</comment>
<evidence type="ECO:0000256" key="6">
    <source>
        <dbReference type="ARBA" id="ARBA00023268"/>
    </source>
</evidence>
<evidence type="ECO:0000313" key="13">
    <source>
        <dbReference type="EMBL" id="GAA2044598.1"/>
    </source>
</evidence>
<evidence type="ECO:0000259" key="12">
    <source>
        <dbReference type="Pfam" id="PF00912"/>
    </source>
</evidence>
<dbReference type="Proteomes" id="UP001500751">
    <property type="component" value="Unassembled WGS sequence"/>
</dbReference>
<evidence type="ECO:0000256" key="8">
    <source>
        <dbReference type="ARBA" id="ARBA00049902"/>
    </source>
</evidence>
<dbReference type="InterPro" id="IPR036950">
    <property type="entry name" value="PBP_transglycosylase"/>
</dbReference>
<keyword evidence="6" id="KW-0511">Multifunctional enzyme</keyword>
<proteinExistence type="predicted"/>
<dbReference type="InterPro" id="IPR023346">
    <property type="entry name" value="Lysozyme-like_dom_sf"/>
</dbReference>
<keyword evidence="1" id="KW-0121">Carboxypeptidase</keyword>
<keyword evidence="10" id="KW-0472">Membrane</keyword>
<organism evidence="13 14">
    <name type="scientific">Catenulispora yoronensis</name>
    <dbReference type="NCBI Taxonomy" id="450799"/>
    <lineage>
        <taxon>Bacteria</taxon>
        <taxon>Bacillati</taxon>
        <taxon>Actinomycetota</taxon>
        <taxon>Actinomycetes</taxon>
        <taxon>Catenulisporales</taxon>
        <taxon>Catenulisporaceae</taxon>
        <taxon>Catenulispora</taxon>
    </lineage>
</organism>
<evidence type="ECO:0000256" key="4">
    <source>
        <dbReference type="ARBA" id="ARBA00022679"/>
    </source>
</evidence>
<sequence>MALGGKRFIDYPRRGKTGVRRWIPSYRLIGAVFLAFIMLLTGGAWAVYASISIPPINESVTQQHLTVVDRNGVVLGRRGPEIRQDVPLSKVPEGVQNAFLSAEDRNYWSESAISLTGTARAVLNDIGGGDTQGGSTITQQYVKNAYLTDERSLSRKIKEAVIAMKISDKQSKGEIFQGYLNTVYFGRGASGVQMAARAWFSKDVDQLSVAEGAVLASLVNAPSYFETAQKDPQAMAKLKGRWAYVLDGMVTMGKLSKSDRDALQFPSLALWPRPSSDQDAQYPYLVEAAIAEAQTKTGLSREQLVTGGYTIKTTFDAKMQDAAAAAVKNQITDQLDPAKRDVDKYVQASVATVVPGDGAVRVLYGGDDYAKQAFNAAWQGTLSPGSSFKTFALAAYLQAGGSVSDTFDGDSPYRVPGGNTLIPNEGGQSYGPVSVQYALNQSINTAFVELGEKIGMTKVADAARAAGVPVDVKNQNVPALPLGVVSTNPEQMAAAYATFAAHGQQVDPYTVTSVEQGGKAVYSHQSLAKQAFTPDIADQVTRALQGVVVDGSGAGAALSDGRDVAGKTGTTDLPGDGTKLGSAWFVGYTPGLSTAVAVWGEKDDGTLTAINGLGGKTVGGGALAAPLWSAYMNKAVAGTPAQSFSFSAQNNQPQPMNPVSPTGSTPTGPSTTQGQPSQNQTGLPSPPKPTDGSTQTYQPTATGGRPTGGPDTSSKSSSGGKTNQPSSTGSGSKSSSGPTTGTVPNPPATTSGSATGGPVHN</sequence>
<comment type="catalytic activity">
    <reaction evidence="7">
        <text>Preferential cleavage: (Ac)2-L-Lys-D-Ala-|-D-Ala. Also transpeptidation of peptidyl-alanyl moieties that are N-acyl substituents of D-alanine.</text>
        <dbReference type="EC" id="3.4.16.4"/>
    </reaction>
</comment>
<name>A0ABN2UVP9_9ACTN</name>
<feature type="compositionally biased region" description="Low complexity" evidence="9">
    <location>
        <begin position="699"/>
        <end position="743"/>
    </location>
</feature>
<feature type="transmembrane region" description="Helical" evidence="10">
    <location>
        <begin position="28"/>
        <end position="48"/>
    </location>
</feature>
<evidence type="ECO:0000256" key="3">
    <source>
        <dbReference type="ARBA" id="ARBA00022676"/>
    </source>
</evidence>
<evidence type="ECO:0000256" key="7">
    <source>
        <dbReference type="ARBA" id="ARBA00034000"/>
    </source>
</evidence>
<evidence type="ECO:0000256" key="10">
    <source>
        <dbReference type="SAM" id="Phobius"/>
    </source>
</evidence>
<dbReference type="RefSeq" id="WP_344668594.1">
    <property type="nucleotide sequence ID" value="NZ_BAAAQN010000037.1"/>
</dbReference>
<feature type="domain" description="Glycosyl transferase family 51" evidence="12">
    <location>
        <begin position="77"/>
        <end position="249"/>
    </location>
</feature>
<keyword evidence="14" id="KW-1185">Reference proteome</keyword>
<reference evidence="13 14" key="1">
    <citation type="journal article" date="2019" name="Int. J. Syst. Evol. Microbiol.">
        <title>The Global Catalogue of Microorganisms (GCM) 10K type strain sequencing project: providing services to taxonomists for standard genome sequencing and annotation.</title>
        <authorList>
            <consortium name="The Broad Institute Genomics Platform"/>
            <consortium name="The Broad Institute Genome Sequencing Center for Infectious Disease"/>
            <person name="Wu L."/>
            <person name="Ma J."/>
        </authorList>
    </citation>
    <scope>NUCLEOTIDE SEQUENCE [LARGE SCALE GENOMIC DNA]</scope>
    <source>
        <strain evidence="13 14">JCM 16014</strain>
    </source>
</reference>